<proteinExistence type="predicted"/>
<organism evidence="1 2">
    <name type="scientific">Diphasiastrum complanatum</name>
    <name type="common">Issler's clubmoss</name>
    <name type="synonym">Lycopodium complanatum</name>
    <dbReference type="NCBI Taxonomy" id="34168"/>
    <lineage>
        <taxon>Eukaryota</taxon>
        <taxon>Viridiplantae</taxon>
        <taxon>Streptophyta</taxon>
        <taxon>Embryophyta</taxon>
        <taxon>Tracheophyta</taxon>
        <taxon>Lycopodiopsida</taxon>
        <taxon>Lycopodiales</taxon>
        <taxon>Lycopodiaceae</taxon>
        <taxon>Lycopodioideae</taxon>
        <taxon>Diphasiastrum</taxon>
    </lineage>
</organism>
<gene>
    <name evidence="1" type="ORF">O6H91_03G018300</name>
</gene>
<keyword evidence="2" id="KW-1185">Reference proteome</keyword>
<sequence>MADALLLSLCMNVVPHHLVAKPQNNVFVFRGRRSDVASNMECSPLAEEQRDAFAQKTASEDGEGKFVFPFSPFEGSSFRSMNAEAVEMEQKERRLPLPMPHKLARPAALPRSKHILRSRFPTWKPYVSGHMSHADRGLEKLAAEIHDLPPATPAAKVLAAWERYLKRGSLSLIIRELGRMRLSFRVLQVISWLQGIPRLWPDEHSLCAAIKALVDAGEVHSAIDLYSQIEGASSSTTETLAMSLAKVDMFEQAVEVVKSKHLASSQETASVYVKLMVAAGSLRMHKVVRVLLEELTLQNLHLRLEDCTAVMALCSKLKMHDEAERLYSEYLQAGLQPNIVMYTVVMKARSRAGKDREAMAVYWEIQNRGLVLDLVAYQVIMSVLGRLGDVSRAAKLFLEMKHNNFSPTPDICNTLLKLYFKDGRFGKAKRILQEMQIMGYVADSEVVSLVKQNAWKH</sequence>
<evidence type="ECO:0000313" key="1">
    <source>
        <dbReference type="EMBL" id="KAJ7561200.1"/>
    </source>
</evidence>
<comment type="caution">
    <text evidence="1">The sequence shown here is derived from an EMBL/GenBank/DDBJ whole genome shotgun (WGS) entry which is preliminary data.</text>
</comment>
<dbReference type="EMBL" id="CM055094">
    <property type="protein sequence ID" value="KAJ7561200.1"/>
    <property type="molecule type" value="Genomic_DNA"/>
</dbReference>
<dbReference type="Proteomes" id="UP001162992">
    <property type="component" value="Chromosome 3"/>
</dbReference>
<protein>
    <submittedName>
        <fullName evidence="1">Uncharacterized protein</fullName>
    </submittedName>
</protein>
<name>A0ACC2E4A4_DIPCM</name>
<reference evidence="2" key="1">
    <citation type="journal article" date="2024" name="Proc. Natl. Acad. Sci. U.S.A.">
        <title>Extraordinary preservation of gene collinearity over three hundred million years revealed in homosporous lycophytes.</title>
        <authorList>
            <person name="Li C."/>
            <person name="Wickell D."/>
            <person name="Kuo L.Y."/>
            <person name="Chen X."/>
            <person name="Nie B."/>
            <person name="Liao X."/>
            <person name="Peng D."/>
            <person name="Ji J."/>
            <person name="Jenkins J."/>
            <person name="Williams M."/>
            <person name="Shu S."/>
            <person name="Plott C."/>
            <person name="Barry K."/>
            <person name="Rajasekar S."/>
            <person name="Grimwood J."/>
            <person name="Han X."/>
            <person name="Sun S."/>
            <person name="Hou Z."/>
            <person name="He W."/>
            <person name="Dai G."/>
            <person name="Sun C."/>
            <person name="Schmutz J."/>
            <person name="Leebens-Mack J.H."/>
            <person name="Li F.W."/>
            <person name="Wang L."/>
        </authorList>
    </citation>
    <scope>NUCLEOTIDE SEQUENCE [LARGE SCALE GENOMIC DNA]</scope>
    <source>
        <strain evidence="2">cv. PW_Plant_1</strain>
    </source>
</reference>
<accession>A0ACC2E4A4</accession>
<evidence type="ECO:0000313" key="2">
    <source>
        <dbReference type="Proteomes" id="UP001162992"/>
    </source>
</evidence>